<keyword evidence="4 7" id="KW-1133">Transmembrane helix</keyword>
<feature type="transmembrane region" description="Helical" evidence="7">
    <location>
        <begin position="364"/>
        <end position="388"/>
    </location>
</feature>
<keyword evidence="2" id="KW-0813">Transport</keyword>
<keyword evidence="5 7" id="KW-0472">Membrane</keyword>
<dbReference type="InterPro" id="IPR011701">
    <property type="entry name" value="MFS"/>
</dbReference>
<dbReference type="FunFam" id="1.20.1250.20:FF:000106">
    <property type="entry name" value="MFS transporter, putative"/>
    <property type="match status" value="1"/>
</dbReference>
<feature type="compositionally biased region" description="Low complexity" evidence="6">
    <location>
        <begin position="17"/>
        <end position="27"/>
    </location>
</feature>
<keyword evidence="9" id="KW-1185">Reference proteome</keyword>
<feature type="region of interest" description="Disordered" evidence="6">
    <location>
        <begin position="1"/>
        <end position="42"/>
    </location>
</feature>
<feature type="transmembrane region" description="Helical" evidence="7">
    <location>
        <begin position="426"/>
        <end position="446"/>
    </location>
</feature>
<dbReference type="AlphaFoldDB" id="A0AAJ0BU48"/>
<keyword evidence="3 7" id="KW-0812">Transmembrane</keyword>
<evidence type="ECO:0000256" key="1">
    <source>
        <dbReference type="ARBA" id="ARBA00004141"/>
    </source>
</evidence>
<dbReference type="GeneID" id="85315033"/>
<feature type="transmembrane region" description="Helical" evidence="7">
    <location>
        <begin position="455"/>
        <end position="473"/>
    </location>
</feature>
<feature type="transmembrane region" description="Helical" evidence="7">
    <location>
        <begin position="283"/>
        <end position="303"/>
    </location>
</feature>
<comment type="subcellular location">
    <subcellularLocation>
        <location evidence="1">Membrane</location>
        <topology evidence="1">Multi-pass membrane protein</topology>
    </subcellularLocation>
</comment>
<dbReference type="GO" id="GO:0016020">
    <property type="term" value="C:membrane"/>
    <property type="evidence" value="ECO:0007669"/>
    <property type="project" value="UniProtKB-SubCell"/>
</dbReference>
<gene>
    <name evidence="8" type="ORF">QBC33DRAFT_595716</name>
</gene>
<dbReference type="Pfam" id="PF07690">
    <property type="entry name" value="MFS_1"/>
    <property type="match status" value="1"/>
</dbReference>
<evidence type="ECO:0000256" key="7">
    <source>
        <dbReference type="SAM" id="Phobius"/>
    </source>
</evidence>
<evidence type="ECO:0000256" key="6">
    <source>
        <dbReference type="SAM" id="MobiDB-lite"/>
    </source>
</evidence>
<dbReference type="PANTHER" id="PTHR43791">
    <property type="entry name" value="PERMEASE-RELATED"/>
    <property type="match status" value="1"/>
</dbReference>
<feature type="transmembrane region" description="Helical" evidence="7">
    <location>
        <begin position="214"/>
        <end position="237"/>
    </location>
</feature>
<feature type="transmembrane region" description="Helical" evidence="7">
    <location>
        <begin position="524"/>
        <end position="543"/>
    </location>
</feature>
<evidence type="ECO:0000256" key="4">
    <source>
        <dbReference type="ARBA" id="ARBA00022989"/>
    </source>
</evidence>
<dbReference type="InterPro" id="IPR036259">
    <property type="entry name" value="MFS_trans_sf"/>
</dbReference>
<proteinExistence type="predicted"/>
<evidence type="ECO:0000256" key="2">
    <source>
        <dbReference type="ARBA" id="ARBA00022448"/>
    </source>
</evidence>
<dbReference type="EMBL" id="MU839021">
    <property type="protein sequence ID" value="KAK1764335.1"/>
    <property type="molecule type" value="Genomic_DNA"/>
</dbReference>
<dbReference type="SUPFAM" id="SSF103473">
    <property type="entry name" value="MFS general substrate transporter"/>
    <property type="match status" value="1"/>
</dbReference>
<name>A0AAJ0BU48_9PEZI</name>
<accession>A0AAJ0BU48</accession>
<evidence type="ECO:0000313" key="8">
    <source>
        <dbReference type="EMBL" id="KAK1764335.1"/>
    </source>
</evidence>
<comment type="caution">
    <text evidence="8">The sequence shown here is derived from an EMBL/GenBank/DDBJ whole genome shotgun (WGS) entry which is preliminary data.</text>
</comment>
<evidence type="ECO:0000313" key="9">
    <source>
        <dbReference type="Proteomes" id="UP001244011"/>
    </source>
</evidence>
<feature type="transmembrane region" description="Helical" evidence="7">
    <location>
        <begin position="493"/>
        <end position="512"/>
    </location>
</feature>
<protein>
    <submittedName>
        <fullName evidence="8">Major facilitator superfamily domain-containing protein</fullName>
    </submittedName>
</protein>
<sequence>MRDVLEGHVPAPPTTNVQQPSVLLSPSSDDDDKKAPYDVTTAPVSDIPPLGVASEEKRFWWQRTRGFDGEAVATLPSVYDDPDTAKRYQPRSDWENLHRFDPLARWSWNEENRLIRKIDLRIMVFACIMFMSLELDRANLSQAVTDNFLGDLGLTTNDYNLGNTVFKLAFLCAELPSQLVSKWVGPDRWIPAQIMLWSFVSLSQFWLSGRQSFLVCRALLAIFQGGFIPDIILYLSYFYKHHELTLRLGFFWTAMSLADIAASLLAAGILHLRGHNGHAGWRWLFLIEGLLTFVVGGLAFGLMPASPTQTANWFRGKKGWFSAREETIMINRVIRDDPSKGDMHNRQPITPKLLWQSLKDYDLWPLYAIGLTFQIPMTPPAQYLTLTLRGIGFDTFHTNLLVIPSTVLHMCTLMALTYAAEIVGELTFVSMIAQIWALPFVVYIYANDITKINPWVAWGVLTVLLSYPLPHAIQVAWNSRNSNTVRSRTVSAAVYNMMCQASGIIASNIYRADDAPRYRRGNRALVGAVCMNFGIYFLTKAYYVSRNRSRDRKWAAMTDDEKRTYLETTTDQGNKRLDFRFAH</sequence>
<dbReference type="Gene3D" id="1.20.1250.20">
    <property type="entry name" value="MFS general substrate transporter like domains"/>
    <property type="match status" value="1"/>
</dbReference>
<organism evidence="8 9">
    <name type="scientific">Phialemonium atrogriseum</name>
    <dbReference type="NCBI Taxonomy" id="1093897"/>
    <lineage>
        <taxon>Eukaryota</taxon>
        <taxon>Fungi</taxon>
        <taxon>Dikarya</taxon>
        <taxon>Ascomycota</taxon>
        <taxon>Pezizomycotina</taxon>
        <taxon>Sordariomycetes</taxon>
        <taxon>Sordariomycetidae</taxon>
        <taxon>Cephalothecales</taxon>
        <taxon>Cephalothecaceae</taxon>
        <taxon>Phialemonium</taxon>
    </lineage>
</organism>
<feature type="transmembrane region" description="Helical" evidence="7">
    <location>
        <begin position="249"/>
        <end position="271"/>
    </location>
</feature>
<reference evidence="8" key="1">
    <citation type="submission" date="2023-06" db="EMBL/GenBank/DDBJ databases">
        <title>Genome-scale phylogeny and comparative genomics of the fungal order Sordariales.</title>
        <authorList>
            <consortium name="Lawrence Berkeley National Laboratory"/>
            <person name="Hensen N."/>
            <person name="Bonometti L."/>
            <person name="Westerberg I."/>
            <person name="Brannstrom I.O."/>
            <person name="Guillou S."/>
            <person name="Cros-Aarteil S."/>
            <person name="Calhoun S."/>
            <person name="Haridas S."/>
            <person name="Kuo A."/>
            <person name="Mondo S."/>
            <person name="Pangilinan J."/>
            <person name="Riley R."/>
            <person name="Labutti K."/>
            <person name="Andreopoulos B."/>
            <person name="Lipzen A."/>
            <person name="Chen C."/>
            <person name="Yanf M."/>
            <person name="Daum C."/>
            <person name="Ng V."/>
            <person name="Clum A."/>
            <person name="Steindorff A."/>
            <person name="Ohm R."/>
            <person name="Martin F."/>
            <person name="Silar P."/>
            <person name="Natvig D."/>
            <person name="Lalanne C."/>
            <person name="Gautier V."/>
            <person name="Ament-Velasquez S.L."/>
            <person name="Kruys A."/>
            <person name="Hutchinson M.I."/>
            <person name="Powell A.J."/>
            <person name="Barry K."/>
            <person name="Miller A.N."/>
            <person name="Grigoriev I.V."/>
            <person name="Debuchy R."/>
            <person name="Gladieux P."/>
            <person name="Thoren M.H."/>
            <person name="Johannesson H."/>
        </authorList>
    </citation>
    <scope>NUCLEOTIDE SEQUENCE</scope>
    <source>
        <strain evidence="8">8032-3</strain>
    </source>
</reference>
<dbReference type="Proteomes" id="UP001244011">
    <property type="component" value="Unassembled WGS sequence"/>
</dbReference>
<dbReference type="PANTHER" id="PTHR43791:SF65">
    <property type="entry name" value="MAJOR FACILITATOR SUPERFAMILY (MFS) PROFILE DOMAIN-CONTAINING PROTEIN-RELATED"/>
    <property type="match status" value="1"/>
</dbReference>
<dbReference type="RefSeq" id="XP_060280548.1">
    <property type="nucleotide sequence ID" value="XM_060431846.1"/>
</dbReference>
<evidence type="ECO:0000256" key="3">
    <source>
        <dbReference type="ARBA" id="ARBA00022692"/>
    </source>
</evidence>
<dbReference type="GO" id="GO:0022857">
    <property type="term" value="F:transmembrane transporter activity"/>
    <property type="evidence" value="ECO:0007669"/>
    <property type="project" value="InterPro"/>
</dbReference>
<feature type="transmembrane region" description="Helical" evidence="7">
    <location>
        <begin position="400"/>
        <end position="420"/>
    </location>
</feature>
<evidence type="ECO:0000256" key="5">
    <source>
        <dbReference type="ARBA" id="ARBA00023136"/>
    </source>
</evidence>